<gene>
    <name evidence="2" type="ORF">Tco_1043120</name>
</gene>
<dbReference type="Proteomes" id="UP001151760">
    <property type="component" value="Unassembled WGS sequence"/>
</dbReference>
<evidence type="ECO:0000256" key="1">
    <source>
        <dbReference type="SAM" id="MobiDB-lite"/>
    </source>
</evidence>
<accession>A0ABQ5GME3</accession>
<evidence type="ECO:0000313" key="3">
    <source>
        <dbReference type="Proteomes" id="UP001151760"/>
    </source>
</evidence>
<name>A0ABQ5GME3_9ASTR</name>
<feature type="non-terminal residue" evidence="2">
    <location>
        <position position="1"/>
    </location>
</feature>
<feature type="compositionally biased region" description="Basic and acidic residues" evidence="1">
    <location>
        <begin position="44"/>
        <end position="94"/>
    </location>
</feature>
<evidence type="ECO:0008006" key="4">
    <source>
        <dbReference type="Google" id="ProtNLM"/>
    </source>
</evidence>
<dbReference type="EMBL" id="BQNB010018621">
    <property type="protein sequence ID" value="GJT76395.1"/>
    <property type="molecule type" value="Genomic_DNA"/>
</dbReference>
<keyword evidence="3" id="KW-1185">Reference proteome</keyword>
<feature type="region of interest" description="Disordered" evidence="1">
    <location>
        <begin position="1"/>
        <end position="117"/>
    </location>
</feature>
<sequence>AIGWIPDFEEDDEEASRSDDQRSNDGNIDENSGMHKCSNMDGESDIKEVAETTFEKEQSSGNVKEDYVGEQKDTRSEDPFKIYELLNKNKEKNNGDYNSDDSLKYPPGYTLVFDTHT</sequence>
<reference evidence="2" key="1">
    <citation type="journal article" date="2022" name="Int. J. Mol. Sci.">
        <title>Draft Genome of Tanacetum Coccineum: Genomic Comparison of Closely Related Tanacetum-Family Plants.</title>
        <authorList>
            <person name="Yamashiro T."/>
            <person name="Shiraishi A."/>
            <person name="Nakayama K."/>
            <person name="Satake H."/>
        </authorList>
    </citation>
    <scope>NUCLEOTIDE SEQUENCE</scope>
</reference>
<evidence type="ECO:0000313" key="2">
    <source>
        <dbReference type="EMBL" id="GJT76395.1"/>
    </source>
</evidence>
<reference evidence="2" key="2">
    <citation type="submission" date="2022-01" db="EMBL/GenBank/DDBJ databases">
        <authorList>
            <person name="Yamashiro T."/>
            <person name="Shiraishi A."/>
            <person name="Satake H."/>
            <person name="Nakayama K."/>
        </authorList>
    </citation>
    <scope>NUCLEOTIDE SEQUENCE</scope>
</reference>
<organism evidence="2 3">
    <name type="scientific">Tanacetum coccineum</name>
    <dbReference type="NCBI Taxonomy" id="301880"/>
    <lineage>
        <taxon>Eukaryota</taxon>
        <taxon>Viridiplantae</taxon>
        <taxon>Streptophyta</taxon>
        <taxon>Embryophyta</taxon>
        <taxon>Tracheophyta</taxon>
        <taxon>Spermatophyta</taxon>
        <taxon>Magnoliopsida</taxon>
        <taxon>eudicotyledons</taxon>
        <taxon>Gunneridae</taxon>
        <taxon>Pentapetalae</taxon>
        <taxon>asterids</taxon>
        <taxon>campanulids</taxon>
        <taxon>Asterales</taxon>
        <taxon>Asteraceae</taxon>
        <taxon>Asteroideae</taxon>
        <taxon>Anthemideae</taxon>
        <taxon>Anthemidinae</taxon>
        <taxon>Tanacetum</taxon>
    </lineage>
</organism>
<protein>
    <recommendedName>
        <fullName evidence="4">Nucleotide-binding alpha-beta plait domain-containing protein</fullName>
    </recommendedName>
</protein>
<proteinExistence type="predicted"/>
<comment type="caution">
    <text evidence="2">The sequence shown here is derived from an EMBL/GenBank/DDBJ whole genome shotgun (WGS) entry which is preliminary data.</text>
</comment>